<reference evidence="2" key="1">
    <citation type="submission" date="2021-01" db="EMBL/GenBank/DDBJ databases">
        <authorList>
            <person name="Corre E."/>
            <person name="Pelletier E."/>
            <person name="Niang G."/>
            <person name="Scheremetjew M."/>
            <person name="Finn R."/>
            <person name="Kale V."/>
            <person name="Holt S."/>
            <person name="Cochrane G."/>
            <person name="Meng A."/>
            <person name="Brown T."/>
            <person name="Cohen L."/>
        </authorList>
    </citation>
    <scope>NUCLEOTIDE SEQUENCE</scope>
    <source>
        <strain evidence="2">ATCC 50979</strain>
    </source>
</reference>
<organism evidence="2">
    <name type="scientific">Sexangularia sp. CB-2014</name>
    <dbReference type="NCBI Taxonomy" id="1486929"/>
    <lineage>
        <taxon>Eukaryota</taxon>
        <taxon>Amoebozoa</taxon>
        <taxon>Tubulinea</taxon>
        <taxon>Elardia</taxon>
        <taxon>Arcellinida</taxon>
        <taxon>Arcellinida incertae sedis</taxon>
        <taxon>Sexangularia</taxon>
    </lineage>
</organism>
<proteinExistence type="inferred from homology"/>
<dbReference type="SMART" id="SM01278">
    <property type="entry name" value="MAPKK1_Int"/>
    <property type="match status" value="1"/>
</dbReference>
<name>A0A7S1YAW1_9EUKA</name>
<gene>
    <name evidence="2" type="ORF">SSP0437_LOCUS3107</name>
</gene>
<dbReference type="Pfam" id="PF08923">
    <property type="entry name" value="MAPKK1_Int"/>
    <property type="match status" value="1"/>
</dbReference>
<comment type="similarity">
    <text evidence="1">Belongs to the LAMTOR3 family.</text>
</comment>
<dbReference type="GO" id="GO:0032008">
    <property type="term" value="P:positive regulation of TOR signaling"/>
    <property type="evidence" value="ECO:0007669"/>
    <property type="project" value="TreeGrafter"/>
</dbReference>
<dbReference type="SUPFAM" id="SSF103196">
    <property type="entry name" value="Roadblock/LC7 domain"/>
    <property type="match status" value="1"/>
</dbReference>
<dbReference type="PANTHER" id="PTHR13378">
    <property type="entry name" value="REGULATOR COMPLEX PROTEIN LAMTOR3"/>
    <property type="match status" value="1"/>
</dbReference>
<dbReference type="AlphaFoldDB" id="A0A7S1YAW1"/>
<dbReference type="GO" id="GO:0071986">
    <property type="term" value="C:Ragulator complex"/>
    <property type="evidence" value="ECO:0007669"/>
    <property type="project" value="TreeGrafter"/>
</dbReference>
<evidence type="ECO:0000313" key="2">
    <source>
        <dbReference type="EMBL" id="CAD9291158.1"/>
    </source>
</evidence>
<dbReference type="InterPro" id="IPR015019">
    <property type="entry name" value="LAMTOR3"/>
</dbReference>
<accession>A0A7S1YAW1</accession>
<dbReference type="Gene3D" id="3.30.450.30">
    <property type="entry name" value="Dynein light chain 2a, cytoplasmic"/>
    <property type="match status" value="1"/>
</dbReference>
<dbReference type="PANTHER" id="PTHR13378:SF1">
    <property type="entry name" value="RAGULATOR COMPLEX PROTEIN LAMTOR3"/>
    <property type="match status" value="1"/>
</dbReference>
<protein>
    <recommendedName>
        <fullName evidence="3">Roadblock/LAMTOR2 domain-containing protein</fullName>
    </recommendedName>
</protein>
<dbReference type="GO" id="GO:0071230">
    <property type="term" value="P:cellular response to amino acid stimulus"/>
    <property type="evidence" value="ECO:0007669"/>
    <property type="project" value="TreeGrafter"/>
</dbReference>
<dbReference type="EMBL" id="HBGL01004044">
    <property type="protein sequence ID" value="CAD9291158.1"/>
    <property type="molecule type" value="Transcribed_RNA"/>
</dbReference>
<evidence type="ECO:0000256" key="1">
    <source>
        <dbReference type="ARBA" id="ARBA00005356"/>
    </source>
</evidence>
<sequence>MSDLQSYLDSLLRRIPGLKAITVCDRDGVIVLSSPAPVVAVDSEGGEAVLSEEQQRLQSQLAVSSSSFVLSSDQLEKVALGSARTLVTSHEGRSIAPTRVYLSLTPLVVGLAGTAQVNVGMLLALTNDLSAALAPLRSTLAQTPH</sequence>
<evidence type="ECO:0008006" key="3">
    <source>
        <dbReference type="Google" id="ProtNLM"/>
    </source>
</evidence>